<gene>
    <name evidence="1" type="ORF">ACFQZ8_00335</name>
</gene>
<evidence type="ECO:0000313" key="1">
    <source>
        <dbReference type="EMBL" id="MFD0782379.1"/>
    </source>
</evidence>
<evidence type="ECO:0000313" key="2">
    <source>
        <dbReference type="Proteomes" id="UP001597053"/>
    </source>
</evidence>
<proteinExistence type="predicted"/>
<dbReference type="Gene3D" id="3.30.1330.70">
    <property type="entry name" value="Holliday junction resolvase RusA"/>
    <property type="match status" value="1"/>
</dbReference>
<reference evidence="2" key="1">
    <citation type="journal article" date="2019" name="Int. J. Syst. Evol. Microbiol.">
        <title>The Global Catalogue of Microorganisms (GCM) 10K type strain sequencing project: providing services to taxonomists for standard genome sequencing and annotation.</title>
        <authorList>
            <consortium name="The Broad Institute Genomics Platform"/>
            <consortium name="The Broad Institute Genome Sequencing Center for Infectious Disease"/>
            <person name="Wu L."/>
            <person name="Ma J."/>
        </authorList>
    </citation>
    <scope>NUCLEOTIDE SEQUENCE [LARGE SCALE GENOMIC DNA]</scope>
    <source>
        <strain evidence="2">JCM 32148</strain>
    </source>
</reference>
<sequence>MGPWAERFSVLVEFCTPEARNADEVWDLDNLIKPTLDAMEGVFGRRELAGPAQVADDRVEHLEASKRTVRSDEVPGARTEVRRLVQSREDAHLSAAIQALRSVTTQQPSQCPDMPRRVCVSLPRPAVRFAGWETCRMITTAQRRDVIGQVAQRIPAPDGPGCLRVAVDGADGSGKSTFADELAAAVRALGRCVVRISLDDFHNVRAIRYRQGRESPEGFWRDSYNYLRFQRDVLDPFGPAGSRRYRPAAHDLATDIIIDPEPLTALPGTVLVVDGLFLHRDEIVMAWDLSVFLDVPFDETARRMAARDGTNPDPEHPSMRRYVEAQRIYFRACSPQQRADILIDNRDVSAPRIIGR</sequence>
<dbReference type="Proteomes" id="UP001597053">
    <property type="component" value="Unassembled WGS sequence"/>
</dbReference>
<name>A0ABW2ZVG5_9ACTN</name>
<dbReference type="PANTHER" id="PTHR10285">
    <property type="entry name" value="URIDINE KINASE"/>
    <property type="match status" value="1"/>
</dbReference>
<evidence type="ECO:0008006" key="3">
    <source>
        <dbReference type="Google" id="ProtNLM"/>
    </source>
</evidence>
<dbReference type="Gene3D" id="3.40.50.300">
    <property type="entry name" value="P-loop containing nucleotide triphosphate hydrolases"/>
    <property type="match status" value="1"/>
</dbReference>
<keyword evidence="2" id="KW-1185">Reference proteome</keyword>
<organism evidence="1 2">
    <name type="scientific">Micromonospora azadirachtae</name>
    <dbReference type="NCBI Taxonomy" id="1970735"/>
    <lineage>
        <taxon>Bacteria</taxon>
        <taxon>Bacillati</taxon>
        <taxon>Actinomycetota</taxon>
        <taxon>Actinomycetes</taxon>
        <taxon>Micromonosporales</taxon>
        <taxon>Micromonosporaceae</taxon>
        <taxon>Micromonospora</taxon>
    </lineage>
</organism>
<dbReference type="InterPro" id="IPR027417">
    <property type="entry name" value="P-loop_NTPase"/>
</dbReference>
<dbReference type="SUPFAM" id="SSF52540">
    <property type="entry name" value="P-loop containing nucleoside triphosphate hydrolases"/>
    <property type="match status" value="1"/>
</dbReference>
<comment type="caution">
    <text evidence="1">The sequence shown here is derived from an EMBL/GenBank/DDBJ whole genome shotgun (WGS) entry which is preliminary data.</text>
</comment>
<accession>A0ABW2ZVG5</accession>
<protein>
    <recommendedName>
        <fullName evidence="3">Uridine kinase</fullName>
    </recommendedName>
</protein>
<dbReference type="InterPro" id="IPR036614">
    <property type="entry name" value="RusA-like_sf"/>
</dbReference>
<dbReference type="EMBL" id="JBHTHM010000002">
    <property type="protein sequence ID" value="MFD0782379.1"/>
    <property type="molecule type" value="Genomic_DNA"/>
</dbReference>